<name>A0A7N0TCH2_KALFE</name>
<comment type="subcellular location">
    <subcellularLocation>
        <location evidence="1">Nucleus</location>
    </subcellularLocation>
</comment>
<dbReference type="SUPFAM" id="SSF55455">
    <property type="entry name" value="SRF-like"/>
    <property type="match status" value="1"/>
</dbReference>
<evidence type="ECO:0000313" key="9">
    <source>
        <dbReference type="Proteomes" id="UP000594263"/>
    </source>
</evidence>
<proteinExistence type="predicted"/>
<evidence type="ECO:0000256" key="6">
    <source>
        <dbReference type="SAM" id="MobiDB-lite"/>
    </source>
</evidence>
<evidence type="ECO:0000256" key="5">
    <source>
        <dbReference type="ARBA" id="ARBA00023242"/>
    </source>
</evidence>
<reference evidence="8" key="1">
    <citation type="submission" date="2021-01" db="UniProtKB">
        <authorList>
            <consortium name="EnsemblPlants"/>
        </authorList>
    </citation>
    <scope>IDENTIFICATION</scope>
</reference>
<dbReference type="EnsemblPlants" id="Kaladp0032s0175.1.v1.1">
    <property type="protein sequence ID" value="Kaladp0032s0175.1.v1.1.CDS.1"/>
    <property type="gene ID" value="Kaladp0032s0175.v1.1"/>
</dbReference>
<dbReference type="InterPro" id="IPR002100">
    <property type="entry name" value="TF_MADSbox"/>
</dbReference>
<keyword evidence="5" id="KW-0539">Nucleus</keyword>
<dbReference type="Gramene" id="Kaladp0032s0175.2.v1.1">
    <property type="protein sequence ID" value="Kaladp0032s0175.2.v1.1.CDS.1"/>
    <property type="gene ID" value="Kaladp0032s0175.v1.1"/>
</dbReference>
<sequence length="195" mass="20646">MGTGRKRIEIHPIHDISRRRVTLTKRRQGLFKKMDKLCKLTGCTAAAIVFSTAGRPYSFGDLSLFDAFTGSEGQGREDGGGYHLGGSRLGLGRVSEPEGVDGSTGSGVEGGPSTSYSQEIGGGGGDGDGSFQLGFGESEGVNDLDGFMEELSSLLEMRSKVFARLNRHVEGFGGDFLPPQPLSIIEIDAPPLPLH</sequence>
<dbReference type="Proteomes" id="UP000594263">
    <property type="component" value="Unplaced"/>
</dbReference>
<dbReference type="EnsemblPlants" id="Kaladp0032s0175.2.v1.1">
    <property type="protein sequence ID" value="Kaladp0032s0175.2.v1.1.CDS.1"/>
    <property type="gene ID" value="Kaladp0032s0175.v1.1"/>
</dbReference>
<dbReference type="PANTHER" id="PTHR11945:SF534">
    <property type="entry name" value="MYOCYTE-SPECIFIC ENHANCER FACTOR 2"/>
    <property type="match status" value="1"/>
</dbReference>
<keyword evidence="3" id="KW-0238">DNA-binding</keyword>
<accession>A0A7N0TCH2</accession>
<dbReference type="GO" id="GO:0005634">
    <property type="term" value="C:nucleus"/>
    <property type="evidence" value="ECO:0007669"/>
    <property type="project" value="UniProtKB-SubCell"/>
</dbReference>
<dbReference type="PROSITE" id="PS50066">
    <property type="entry name" value="MADS_BOX_2"/>
    <property type="match status" value="1"/>
</dbReference>
<dbReference type="PANTHER" id="PTHR11945">
    <property type="entry name" value="MADS BOX PROTEIN"/>
    <property type="match status" value="1"/>
</dbReference>
<dbReference type="PRINTS" id="PR00404">
    <property type="entry name" value="MADSDOMAIN"/>
</dbReference>
<feature type="domain" description="MADS-box" evidence="7">
    <location>
        <begin position="3"/>
        <end position="63"/>
    </location>
</feature>
<dbReference type="CDD" id="cd00120">
    <property type="entry name" value="MADS"/>
    <property type="match status" value="1"/>
</dbReference>
<evidence type="ECO:0000256" key="4">
    <source>
        <dbReference type="ARBA" id="ARBA00023163"/>
    </source>
</evidence>
<keyword evidence="4" id="KW-0804">Transcription</keyword>
<dbReference type="Gene3D" id="3.40.1810.10">
    <property type="entry name" value="Transcription factor, MADS-box"/>
    <property type="match status" value="1"/>
</dbReference>
<protein>
    <recommendedName>
        <fullName evidence="7">MADS-box domain-containing protein</fullName>
    </recommendedName>
</protein>
<dbReference type="SMART" id="SM00432">
    <property type="entry name" value="MADS"/>
    <property type="match status" value="1"/>
</dbReference>
<feature type="region of interest" description="Disordered" evidence="6">
    <location>
        <begin position="93"/>
        <end position="135"/>
    </location>
</feature>
<evidence type="ECO:0000256" key="2">
    <source>
        <dbReference type="ARBA" id="ARBA00023015"/>
    </source>
</evidence>
<evidence type="ECO:0000256" key="3">
    <source>
        <dbReference type="ARBA" id="ARBA00023125"/>
    </source>
</evidence>
<dbReference type="GO" id="GO:0045893">
    <property type="term" value="P:positive regulation of DNA-templated transcription"/>
    <property type="evidence" value="ECO:0007669"/>
    <property type="project" value="UniProtKB-ARBA"/>
</dbReference>
<dbReference type="GO" id="GO:0000978">
    <property type="term" value="F:RNA polymerase II cis-regulatory region sequence-specific DNA binding"/>
    <property type="evidence" value="ECO:0007669"/>
    <property type="project" value="TreeGrafter"/>
</dbReference>
<organism evidence="8 9">
    <name type="scientific">Kalanchoe fedtschenkoi</name>
    <name type="common">Lavender scallops</name>
    <name type="synonym">South American air plant</name>
    <dbReference type="NCBI Taxonomy" id="63787"/>
    <lineage>
        <taxon>Eukaryota</taxon>
        <taxon>Viridiplantae</taxon>
        <taxon>Streptophyta</taxon>
        <taxon>Embryophyta</taxon>
        <taxon>Tracheophyta</taxon>
        <taxon>Spermatophyta</taxon>
        <taxon>Magnoliopsida</taxon>
        <taxon>eudicotyledons</taxon>
        <taxon>Gunneridae</taxon>
        <taxon>Pentapetalae</taxon>
        <taxon>Saxifragales</taxon>
        <taxon>Crassulaceae</taxon>
        <taxon>Kalanchoe</taxon>
    </lineage>
</organism>
<evidence type="ECO:0000259" key="7">
    <source>
        <dbReference type="PROSITE" id="PS50066"/>
    </source>
</evidence>
<evidence type="ECO:0000256" key="1">
    <source>
        <dbReference type="ARBA" id="ARBA00004123"/>
    </source>
</evidence>
<keyword evidence="9" id="KW-1185">Reference proteome</keyword>
<dbReference type="InterPro" id="IPR036879">
    <property type="entry name" value="TF_MADSbox_sf"/>
</dbReference>
<dbReference type="GO" id="GO:0000981">
    <property type="term" value="F:DNA-binding transcription factor activity, RNA polymerase II-specific"/>
    <property type="evidence" value="ECO:0007669"/>
    <property type="project" value="TreeGrafter"/>
</dbReference>
<keyword evidence="2" id="KW-0805">Transcription regulation</keyword>
<dbReference type="AlphaFoldDB" id="A0A7N0TCH2"/>
<dbReference type="Gramene" id="Kaladp0032s0175.1.v1.1">
    <property type="protein sequence ID" value="Kaladp0032s0175.1.v1.1.CDS.1"/>
    <property type="gene ID" value="Kaladp0032s0175.v1.1"/>
</dbReference>
<dbReference type="Pfam" id="PF00319">
    <property type="entry name" value="SRF-TF"/>
    <property type="match status" value="1"/>
</dbReference>
<dbReference type="GO" id="GO:0046983">
    <property type="term" value="F:protein dimerization activity"/>
    <property type="evidence" value="ECO:0007669"/>
    <property type="project" value="InterPro"/>
</dbReference>
<evidence type="ECO:0000313" key="8">
    <source>
        <dbReference type="EnsemblPlants" id="Kaladp0032s0175.1.v1.1.CDS.1"/>
    </source>
</evidence>